<keyword evidence="3" id="KW-1185">Reference proteome</keyword>
<sequence length="241" mass="26703">MVVAGRGYKARESNCGTGWLHAVRPAHGDVASGYELPKCEPSSTSVRDAIDRGASIQTFAQHEKGIESDTTIQRNNGQIQPATVHGSHNQVVYTEPQRVKRQLYEMFTAKRISSSVADSENIRTLCAAFIALLVVLSYHGFPLGIGSIICFRPIFLVFLTDVTLVVGMLFTRKWEEKDETDAGTEAQESRDWTDQIGTALETALASQKVAAALFLDCSLCAWVKNRATNRTRYSNILTRFR</sequence>
<comment type="caution">
    <text evidence="2">The sequence shown here is derived from an EMBL/GenBank/DDBJ whole genome shotgun (WGS) entry which is preliminary data.</text>
</comment>
<dbReference type="AlphaFoldDB" id="A0A843XAE4"/>
<accession>A0A843XAE4</accession>
<feature type="transmembrane region" description="Helical" evidence="1">
    <location>
        <begin position="145"/>
        <end position="170"/>
    </location>
</feature>
<protein>
    <submittedName>
        <fullName evidence="2">Uncharacterized protein</fullName>
    </submittedName>
</protein>
<dbReference type="Proteomes" id="UP000652761">
    <property type="component" value="Unassembled WGS sequence"/>
</dbReference>
<evidence type="ECO:0000256" key="1">
    <source>
        <dbReference type="SAM" id="Phobius"/>
    </source>
</evidence>
<keyword evidence="1" id="KW-0812">Transmembrane</keyword>
<reference evidence="2" key="1">
    <citation type="submission" date="2017-07" db="EMBL/GenBank/DDBJ databases">
        <title>Taro Niue Genome Assembly and Annotation.</title>
        <authorList>
            <person name="Atibalentja N."/>
            <person name="Keating K."/>
            <person name="Fields C.J."/>
        </authorList>
    </citation>
    <scope>NUCLEOTIDE SEQUENCE</scope>
    <source>
        <strain evidence="2">Niue_2</strain>
        <tissue evidence="2">Leaf</tissue>
    </source>
</reference>
<evidence type="ECO:0000313" key="3">
    <source>
        <dbReference type="Proteomes" id="UP000652761"/>
    </source>
</evidence>
<evidence type="ECO:0000313" key="2">
    <source>
        <dbReference type="EMBL" id="MQM16260.1"/>
    </source>
</evidence>
<dbReference type="OrthoDB" id="1922492at2759"/>
<dbReference type="PANTHER" id="PTHR35469">
    <property type="entry name" value="TRANSMEMBRANE PROTEIN"/>
    <property type="match status" value="1"/>
</dbReference>
<gene>
    <name evidence="2" type="ORF">Taro_049213</name>
</gene>
<dbReference type="PANTHER" id="PTHR35469:SF4">
    <property type="entry name" value="TRANSMEMBRANE PROTEIN"/>
    <property type="match status" value="1"/>
</dbReference>
<proteinExistence type="predicted"/>
<keyword evidence="1" id="KW-0472">Membrane</keyword>
<keyword evidence="1" id="KW-1133">Transmembrane helix</keyword>
<name>A0A843XAE4_COLES</name>
<feature type="transmembrane region" description="Helical" evidence="1">
    <location>
        <begin position="121"/>
        <end position="139"/>
    </location>
</feature>
<organism evidence="2 3">
    <name type="scientific">Colocasia esculenta</name>
    <name type="common">Wild taro</name>
    <name type="synonym">Arum esculentum</name>
    <dbReference type="NCBI Taxonomy" id="4460"/>
    <lineage>
        <taxon>Eukaryota</taxon>
        <taxon>Viridiplantae</taxon>
        <taxon>Streptophyta</taxon>
        <taxon>Embryophyta</taxon>
        <taxon>Tracheophyta</taxon>
        <taxon>Spermatophyta</taxon>
        <taxon>Magnoliopsida</taxon>
        <taxon>Liliopsida</taxon>
        <taxon>Araceae</taxon>
        <taxon>Aroideae</taxon>
        <taxon>Colocasieae</taxon>
        <taxon>Colocasia</taxon>
    </lineage>
</organism>
<dbReference type="EMBL" id="NMUH01006926">
    <property type="protein sequence ID" value="MQM16260.1"/>
    <property type="molecule type" value="Genomic_DNA"/>
</dbReference>